<evidence type="ECO:0000256" key="16">
    <source>
        <dbReference type="SAM" id="Phobius"/>
    </source>
</evidence>
<name>A0AAD9MSX3_9ANNE</name>
<dbReference type="GO" id="GO:0042147">
    <property type="term" value="P:retrograde transport, endosome to Golgi"/>
    <property type="evidence" value="ECO:0007669"/>
    <property type="project" value="TreeGrafter"/>
</dbReference>
<dbReference type="GO" id="GO:0031902">
    <property type="term" value="C:late endosome membrane"/>
    <property type="evidence" value="ECO:0007669"/>
    <property type="project" value="TreeGrafter"/>
</dbReference>
<evidence type="ECO:0000256" key="9">
    <source>
        <dbReference type="ARBA" id="ARBA00023136"/>
    </source>
</evidence>
<comment type="subcellular location">
    <subcellularLocation>
        <location evidence="10">Endomembrane system</location>
        <topology evidence="10">Single-pass type IV membrane protein</topology>
    </subcellularLocation>
    <subcellularLocation>
        <location evidence="1">Golgi apparatus membrane</location>
        <topology evidence="1">Single-pass membrane protein</topology>
    </subcellularLocation>
</comment>
<evidence type="ECO:0000256" key="6">
    <source>
        <dbReference type="ARBA" id="ARBA00022989"/>
    </source>
</evidence>
<dbReference type="GO" id="GO:0006896">
    <property type="term" value="P:Golgi to vacuole transport"/>
    <property type="evidence" value="ECO:0007669"/>
    <property type="project" value="TreeGrafter"/>
</dbReference>
<evidence type="ECO:0000256" key="3">
    <source>
        <dbReference type="ARBA" id="ARBA00022448"/>
    </source>
</evidence>
<dbReference type="GO" id="GO:0000139">
    <property type="term" value="C:Golgi membrane"/>
    <property type="evidence" value="ECO:0007669"/>
    <property type="project" value="UniProtKB-SubCell"/>
</dbReference>
<dbReference type="InterPro" id="IPR038407">
    <property type="entry name" value="v-SNARE_N_sf"/>
</dbReference>
<dbReference type="SUPFAM" id="SSF58038">
    <property type="entry name" value="SNARE fusion complex"/>
    <property type="match status" value="1"/>
</dbReference>
<dbReference type="AlphaFoldDB" id="A0AAD9MSX3"/>
<dbReference type="GO" id="GO:0048280">
    <property type="term" value="P:vesicle fusion with Golgi apparatus"/>
    <property type="evidence" value="ECO:0007669"/>
    <property type="project" value="TreeGrafter"/>
</dbReference>
<feature type="coiled-coil region" evidence="15">
    <location>
        <begin position="38"/>
        <end position="138"/>
    </location>
</feature>
<evidence type="ECO:0000313" key="19">
    <source>
        <dbReference type="Proteomes" id="UP001208570"/>
    </source>
</evidence>
<reference evidence="18" key="1">
    <citation type="journal article" date="2023" name="Mol. Biol. Evol.">
        <title>Third-Generation Sequencing Reveals the Adaptive Role of the Epigenome in Three Deep-Sea Polychaetes.</title>
        <authorList>
            <person name="Perez M."/>
            <person name="Aroh O."/>
            <person name="Sun Y."/>
            <person name="Lan Y."/>
            <person name="Juniper S.K."/>
            <person name="Young C.R."/>
            <person name="Angers B."/>
            <person name="Qian P.Y."/>
        </authorList>
    </citation>
    <scope>NUCLEOTIDE SEQUENCE</scope>
    <source>
        <strain evidence="18">P08H-3</strain>
    </source>
</reference>
<sequence length="221" mass="25296">MASLIESYEQQYSSLTAEIVSKTGQIPNISGNEKQLAVSNVEKLLDETKELLEQMELEVRSLQGQSRNKYQTRLNSYMSELSKLEKDLRRSRIAFSDEMHIRDELLGGDEAQCSEDQRARLLDNSERLERTGRKLENSYKTCIETEQIGSEIMQDLHHQGKVLEKSRDRLRDTNEALGKSSRVLSGMMRRVIQNRLLLVGLGIIMTVVIGVCIYFATKKHS</sequence>
<dbReference type="GO" id="GO:0006891">
    <property type="term" value="P:intra-Golgi vesicle-mediated transport"/>
    <property type="evidence" value="ECO:0007669"/>
    <property type="project" value="TreeGrafter"/>
</dbReference>
<keyword evidence="8 15" id="KW-0175">Coiled coil</keyword>
<evidence type="ECO:0000256" key="1">
    <source>
        <dbReference type="ARBA" id="ARBA00004194"/>
    </source>
</evidence>
<dbReference type="FunFam" id="1.20.5.110:FF:000078">
    <property type="entry name" value="Vesicle transport through interaction with t-SNAREs 1A"/>
    <property type="match status" value="1"/>
</dbReference>
<keyword evidence="5" id="KW-0653">Protein transport</keyword>
<dbReference type="SMART" id="SM00397">
    <property type="entry name" value="t_SNARE"/>
    <property type="match status" value="1"/>
</dbReference>
<dbReference type="GO" id="GO:0006886">
    <property type="term" value="P:intracellular protein transport"/>
    <property type="evidence" value="ECO:0007669"/>
    <property type="project" value="InterPro"/>
</dbReference>
<comment type="subunit">
    <text evidence="11">Interacts with distinct SNARE complexes that contain either STX5 or STX6. Interacts with NAPA and, to a lesser extent, with NAPG. Identified in a complex containing STX6, STX12, VAMP4 and VTI1A.</text>
</comment>
<evidence type="ECO:0000256" key="15">
    <source>
        <dbReference type="SAM" id="Coils"/>
    </source>
</evidence>
<evidence type="ECO:0000256" key="7">
    <source>
        <dbReference type="ARBA" id="ARBA00023034"/>
    </source>
</evidence>
<evidence type="ECO:0000259" key="17">
    <source>
        <dbReference type="SMART" id="SM00397"/>
    </source>
</evidence>
<dbReference type="InterPro" id="IPR010989">
    <property type="entry name" value="SNARE"/>
</dbReference>
<evidence type="ECO:0000256" key="4">
    <source>
        <dbReference type="ARBA" id="ARBA00022692"/>
    </source>
</evidence>
<evidence type="ECO:0000256" key="5">
    <source>
        <dbReference type="ARBA" id="ARBA00022927"/>
    </source>
</evidence>
<dbReference type="PANTHER" id="PTHR21230:SF26">
    <property type="entry name" value="VESICLE TRANSPORT THROUGH INTERACTION WITH T-SNARES HOMOLOG 1A"/>
    <property type="match status" value="1"/>
</dbReference>
<dbReference type="GO" id="GO:0031201">
    <property type="term" value="C:SNARE complex"/>
    <property type="evidence" value="ECO:0007669"/>
    <property type="project" value="TreeGrafter"/>
</dbReference>
<dbReference type="CDD" id="cd15891">
    <property type="entry name" value="SNARE_Vti1a"/>
    <property type="match status" value="1"/>
</dbReference>
<dbReference type="Pfam" id="PF12352">
    <property type="entry name" value="V-SNARE_C"/>
    <property type="match status" value="1"/>
</dbReference>
<keyword evidence="4 16" id="KW-0812">Transmembrane</keyword>
<dbReference type="Gene3D" id="1.20.5.110">
    <property type="match status" value="1"/>
</dbReference>
<comment type="similarity">
    <text evidence="2">Belongs to the VTI1 family.</text>
</comment>
<dbReference type="InterPro" id="IPR027027">
    <property type="entry name" value="GOSR2/Membrin/Bos1"/>
</dbReference>
<feature type="transmembrane region" description="Helical" evidence="16">
    <location>
        <begin position="196"/>
        <end position="216"/>
    </location>
</feature>
<dbReference type="GO" id="GO:0005789">
    <property type="term" value="C:endoplasmic reticulum membrane"/>
    <property type="evidence" value="ECO:0007669"/>
    <property type="project" value="TreeGrafter"/>
</dbReference>
<dbReference type="SUPFAM" id="SSF47661">
    <property type="entry name" value="t-snare proteins"/>
    <property type="match status" value="1"/>
</dbReference>
<dbReference type="InterPro" id="IPR007705">
    <property type="entry name" value="Vesicle_trsprt_v-SNARE_N"/>
</dbReference>
<dbReference type="GO" id="GO:0000149">
    <property type="term" value="F:SNARE binding"/>
    <property type="evidence" value="ECO:0007669"/>
    <property type="project" value="TreeGrafter"/>
</dbReference>
<dbReference type="FunFam" id="1.20.58.400:FF:000001">
    <property type="entry name" value="Vesicle transport through interaction with t-SNAREs homolog 1A"/>
    <property type="match status" value="1"/>
</dbReference>
<feature type="domain" description="T-SNARE coiled-coil homology" evidence="17">
    <location>
        <begin position="120"/>
        <end position="187"/>
    </location>
</feature>
<keyword evidence="19" id="KW-1185">Reference proteome</keyword>
<dbReference type="GO" id="GO:0005484">
    <property type="term" value="F:SNAP receptor activity"/>
    <property type="evidence" value="ECO:0007669"/>
    <property type="project" value="InterPro"/>
</dbReference>
<keyword evidence="3" id="KW-0813">Transport</keyword>
<keyword evidence="6 16" id="KW-1133">Transmembrane helix</keyword>
<keyword evidence="7" id="KW-0333">Golgi apparatus</keyword>
<dbReference type="Pfam" id="PF05008">
    <property type="entry name" value="V-SNARE"/>
    <property type="match status" value="1"/>
</dbReference>
<evidence type="ECO:0000256" key="2">
    <source>
        <dbReference type="ARBA" id="ARBA00006108"/>
    </source>
</evidence>
<dbReference type="PANTHER" id="PTHR21230">
    <property type="entry name" value="VESICLE TRANSPORT V-SNARE PROTEIN VTI1-RELATED"/>
    <property type="match status" value="1"/>
</dbReference>
<evidence type="ECO:0000256" key="11">
    <source>
        <dbReference type="ARBA" id="ARBA00065755"/>
    </source>
</evidence>
<dbReference type="GO" id="GO:0016236">
    <property type="term" value="P:macroautophagy"/>
    <property type="evidence" value="ECO:0007669"/>
    <property type="project" value="TreeGrafter"/>
</dbReference>
<evidence type="ECO:0000256" key="12">
    <source>
        <dbReference type="ARBA" id="ARBA00071612"/>
    </source>
</evidence>
<evidence type="ECO:0000313" key="18">
    <source>
        <dbReference type="EMBL" id="KAK2142958.1"/>
    </source>
</evidence>
<evidence type="ECO:0000256" key="13">
    <source>
        <dbReference type="ARBA" id="ARBA00081711"/>
    </source>
</evidence>
<dbReference type="PIRSF" id="PIRSF028865">
    <property type="entry name" value="Membrin-2"/>
    <property type="match status" value="1"/>
</dbReference>
<accession>A0AAD9MSX3</accession>
<evidence type="ECO:0000256" key="8">
    <source>
        <dbReference type="ARBA" id="ARBA00023054"/>
    </source>
</evidence>
<dbReference type="Proteomes" id="UP001208570">
    <property type="component" value="Unassembled WGS sequence"/>
</dbReference>
<evidence type="ECO:0000256" key="14">
    <source>
        <dbReference type="ARBA" id="ARBA00082368"/>
    </source>
</evidence>
<dbReference type="GO" id="GO:0005829">
    <property type="term" value="C:cytosol"/>
    <property type="evidence" value="ECO:0007669"/>
    <property type="project" value="GOC"/>
</dbReference>
<dbReference type="GO" id="GO:0012507">
    <property type="term" value="C:ER to Golgi transport vesicle membrane"/>
    <property type="evidence" value="ECO:0007669"/>
    <property type="project" value="TreeGrafter"/>
</dbReference>
<comment type="caution">
    <text evidence="18">The sequence shown here is derived from an EMBL/GenBank/DDBJ whole genome shotgun (WGS) entry which is preliminary data.</text>
</comment>
<organism evidence="18 19">
    <name type="scientific">Paralvinella palmiformis</name>
    <dbReference type="NCBI Taxonomy" id="53620"/>
    <lineage>
        <taxon>Eukaryota</taxon>
        <taxon>Metazoa</taxon>
        <taxon>Spiralia</taxon>
        <taxon>Lophotrochozoa</taxon>
        <taxon>Annelida</taxon>
        <taxon>Polychaeta</taxon>
        <taxon>Sedentaria</taxon>
        <taxon>Canalipalpata</taxon>
        <taxon>Terebellida</taxon>
        <taxon>Terebelliformia</taxon>
        <taxon>Alvinellidae</taxon>
        <taxon>Paralvinella</taxon>
    </lineage>
</organism>
<dbReference type="InterPro" id="IPR000727">
    <property type="entry name" value="T_SNARE_dom"/>
</dbReference>
<proteinExistence type="inferred from homology"/>
<dbReference type="EMBL" id="JAODUP010000891">
    <property type="protein sequence ID" value="KAK2142958.1"/>
    <property type="molecule type" value="Genomic_DNA"/>
</dbReference>
<keyword evidence="9 16" id="KW-0472">Membrane</keyword>
<evidence type="ECO:0000256" key="10">
    <source>
        <dbReference type="ARBA" id="ARBA00046280"/>
    </source>
</evidence>
<gene>
    <name evidence="18" type="ORF">LSH36_891g00006</name>
</gene>
<protein>
    <recommendedName>
        <fullName evidence="12">Vesicle transport through interaction with t-SNAREs homolog 1A</fullName>
    </recommendedName>
    <alternativeName>
        <fullName evidence="14">Vesicle transport v-SNARE protein Vti1-like 2</fullName>
    </alternativeName>
    <alternativeName>
        <fullName evidence="13">Vti1-rp2</fullName>
    </alternativeName>
</protein>
<dbReference type="Gene3D" id="1.20.58.400">
    <property type="entry name" value="t-snare proteins"/>
    <property type="match status" value="1"/>
</dbReference>